<dbReference type="GO" id="GO:0006352">
    <property type="term" value="P:DNA-templated transcription initiation"/>
    <property type="evidence" value="ECO:0007669"/>
    <property type="project" value="InterPro"/>
</dbReference>
<dbReference type="PANTHER" id="PTHR43133">
    <property type="entry name" value="RNA POLYMERASE ECF-TYPE SIGMA FACTO"/>
    <property type="match status" value="1"/>
</dbReference>
<accession>A0A2N8P152</accession>
<evidence type="ECO:0000256" key="3">
    <source>
        <dbReference type="ARBA" id="ARBA00023082"/>
    </source>
</evidence>
<dbReference type="Pfam" id="PF08281">
    <property type="entry name" value="Sigma70_r4_2"/>
    <property type="match status" value="1"/>
</dbReference>
<comment type="similarity">
    <text evidence="1">Belongs to the sigma-70 factor family. ECF subfamily.</text>
</comment>
<name>A0A2N8P152_STREU</name>
<keyword evidence="3" id="KW-0731">Sigma factor</keyword>
<dbReference type="InterPro" id="IPR013249">
    <property type="entry name" value="RNA_pol_sigma70_r4_t2"/>
</dbReference>
<evidence type="ECO:0000259" key="5">
    <source>
        <dbReference type="Pfam" id="PF08281"/>
    </source>
</evidence>
<organism evidence="6 7">
    <name type="scientific">Streptomyces eurocidicus</name>
    <name type="common">Streptoverticillium eurocidicus</name>
    <dbReference type="NCBI Taxonomy" id="66423"/>
    <lineage>
        <taxon>Bacteria</taxon>
        <taxon>Bacillati</taxon>
        <taxon>Actinomycetota</taxon>
        <taxon>Actinomycetes</taxon>
        <taxon>Kitasatosporales</taxon>
        <taxon>Streptomycetaceae</taxon>
        <taxon>Streptomyces</taxon>
    </lineage>
</organism>
<dbReference type="Proteomes" id="UP000235945">
    <property type="component" value="Unassembled WGS sequence"/>
</dbReference>
<dbReference type="Gene3D" id="1.10.10.10">
    <property type="entry name" value="Winged helix-like DNA-binding domain superfamily/Winged helix DNA-binding domain"/>
    <property type="match status" value="1"/>
</dbReference>
<dbReference type="AlphaFoldDB" id="A0A2N8P152"/>
<dbReference type="GO" id="GO:0016987">
    <property type="term" value="F:sigma factor activity"/>
    <property type="evidence" value="ECO:0007669"/>
    <property type="project" value="UniProtKB-KW"/>
</dbReference>
<keyword evidence="4" id="KW-0804">Transcription</keyword>
<dbReference type="SUPFAM" id="SSF88659">
    <property type="entry name" value="Sigma3 and sigma4 domains of RNA polymerase sigma factors"/>
    <property type="match status" value="1"/>
</dbReference>
<sequence>MEGSVSGDSERPPPSGADGRRMAITYAAFRELHASKWRVYAYVHTGDREAAARISEETFALLAARWPHVLRRRSADSYAWSLLKERVDRWLTDRGRGTALATAAFHGAGGGDRLPPAGDRLSPAGECARRFARLEQRIGLYAALARLPERQSDALVLTCLIGYGVRQVAELLGAEEASVRSHIGHAKRRLASVLEAQNSVRGNPCRTAMTPTVMPSKPS</sequence>
<dbReference type="EMBL" id="LGUI01000002">
    <property type="protein sequence ID" value="PNE34753.1"/>
    <property type="molecule type" value="Genomic_DNA"/>
</dbReference>
<evidence type="ECO:0000256" key="2">
    <source>
        <dbReference type="ARBA" id="ARBA00023015"/>
    </source>
</evidence>
<dbReference type="InterPro" id="IPR039425">
    <property type="entry name" value="RNA_pol_sigma-70-like"/>
</dbReference>
<feature type="domain" description="RNA polymerase sigma factor 70 region 4 type 2" evidence="5">
    <location>
        <begin position="140"/>
        <end position="190"/>
    </location>
</feature>
<reference evidence="7" key="1">
    <citation type="submission" date="2015-07" db="EMBL/GenBank/DDBJ databases">
        <authorList>
            <person name="Graham D.E."/>
            <person name="Giannone R.J."/>
            <person name="Gulvik C.A."/>
            <person name="Hettich R.L."/>
            <person name="Klingeman D.M."/>
            <person name="Mahan K.M."/>
            <person name="Parry R.J."/>
            <person name="Spain J.C."/>
        </authorList>
    </citation>
    <scope>NUCLEOTIDE SEQUENCE [LARGE SCALE GENOMIC DNA]</scope>
    <source>
        <strain evidence="7">ATCC 27428</strain>
    </source>
</reference>
<keyword evidence="2" id="KW-0805">Transcription regulation</keyword>
<dbReference type="GO" id="GO:0003677">
    <property type="term" value="F:DNA binding"/>
    <property type="evidence" value="ECO:0007669"/>
    <property type="project" value="InterPro"/>
</dbReference>
<protein>
    <recommendedName>
        <fullName evidence="5">RNA polymerase sigma factor 70 region 4 type 2 domain-containing protein</fullName>
    </recommendedName>
</protein>
<dbReference type="InterPro" id="IPR036388">
    <property type="entry name" value="WH-like_DNA-bd_sf"/>
</dbReference>
<comment type="caution">
    <text evidence="6">The sequence shown here is derived from an EMBL/GenBank/DDBJ whole genome shotgun (WGS) entry which is preliminary data.</text>
</comment>
<keyword evidence="7" id="KW-1185">Reference proteome</keyword>
<evidence type="ECO:0000256" key="4">
    <source>
        <dbReference type="ARBA" id="ARBA00023163"/>
    </source>
</evidence>
<proteinExistence type="inferred from homology"/>
<evidence type="ECO:0000313" key="7">
    <source>
        <dbReference type="Proteomes" id="UP000235945"/>
    </source>
</evidence>
<dbReference type="InterPro" id="IPR013324">
    <property type="entry name" value="RNA_pol_sigma_r3/r4-like"/>
</dbReference>
<evidence type="ECO:0000256" key="1">
    <source>
        <dbReference type="ARBA" id="ARBA00010641"/>
    </source>
</evidence>
<dbReference type="PANTHER" id="PTHR43133:SF25">
    <property type="entry name" value="RNA POLYMERASE SIGMA FACTOR RFAY-RELATED"/>
    <property type="match status" value="1"/>
</dbReference>
<evidence type="ECO:0000313" key="6">
    <source>
        <dbReference type="EMBL" id="PNE34753.1"/>
    </source>
</evidence>
<gene>
    <name evidence="6" type="ORF">AF335_05930</name>
</gene>